<dbReference type="Pfam" id="PF05853">
    <property type="entry name" value="BKACE"/>
    <property type="match status" value="1"/>
</dbReference>
<organism evidence="5 6">
    <name type="scientific">Roseibium aggregatum</name>
    <dbReference type="NCBI Taxonomy" id="187304"/>
    <lineage>
        <taxon>Bacteria</taxon>
        <taxon>Pseudomonadati</taxon>
        <taxon>Pseudomonadota</taxon>
        <taxon>Alphaproteobacteria</taxon>
        <taxon>Hyphomicrobiales</taxon>
        <taxon>Stappiaceae</taxon>
        <taxon>Roseibium</taxon>
    </lineage>
</organism>
<dbReference type="Proteomes" id="UP000048926">
    <property type="component" value="Unassembled WGS sequence"/>
</dbReference>
<gene>
    <name evidence="5" type="primary">kce_2</name>
    <name evidence="5" type="ORF">LAL4801_02338</name>
</gene>
<evidence type="ECO:0000256" key="1">
    <source>
        <dbReference type="ARBA" id="ARBA00001947"/>
    </source>
</evidence>
<evidence type="ECO:0000256" key="3">
    <source>
        <dbReference type="ARBA" id="ARBA00022723"/>
    </source>
</evidence>
<sequence>MKDLILNLAPTGMVPTRAMSSAVPLSPDEIIADCRLCADLGATILHVHARDENGRPTFRKDIYGRIIAGIRETHPDVIICVSLSGRNFPEFEQRSDPLLLTGDLRPDMASLTLSSLNFARTESINAPDMVVRLAKTMEDRGIRPELEVFDAGMVNYARYLADRGVLKPPFYFNVLLGNLSSAQVTPLHLAAITQDLPPESVWCAGGIGESQLAANTLGLLFGNGVRTGLEDFLWLDADRTQPATNEKLVSRVSELCTLLGKRFASASQVREALGMTPHAG</sequence>
<dbReference type="PANTHER" id="PTHR37418:SF2">
    <property type="entry name" value="3-KETO-5-AMINOHEXANOATE CLEAVAGE ENZYME"/>
    <property type="match status" value="1"/>
</dbReference>
<dbReference type="RefSeq" id="WP_055656168.1">
    <property type="nucleotide sequence ID" value="NZ_CXST01000001.1"/>
</dbReference>
<dbReference type="EMBL" id="CXST01000001">
    <property type="protein sequence ID" value="CTQ43896.1"/>
    <property type="molecule type" value="Genomic_DNA"/>
</dbReference>
<keyword evidence="6" id="KW-1185">Reference proteome</keyword>
<keyword evidence="4" id="KW-0862">Zinc</keyword>
<comment type="cofactor">
    <cofactor evidence="1">
        <name>Zn(2+)</name>
        <dbReference type="ChEBI" id="CHEBI:29105"/>
    </cofactor>
</comment>
<dbReference type="InterPro" id="IPR008567">
    <property type="entry name" value="BKACE"/>
</dbReference>
<evidence type="ECO:0000256" key="2">
    <source>
        <dbReference type="ARBA" id="ARBA00022679"/>
    </source>
</evidence>
<dbReference type="GO" id="GO:0043720">
    <property type="term" value="F:3-keto-5-aminohexanoate cleavage activity"/>
    <property type="evidence" value="ECO:0007669"/>
    <property type="project" value="InterPro"/>
</dbReference>
<dbReference type="InterPro" id="IPR013785">
    <property type="entry name" value="Aldolase_TIM"/>
</dbReference>
<evidence type="ECO:0000256" key="4">
    <source>
        <dbReference type="ARBA" id="ARBA00022833"/>
    </source>
</evidence>
<dbReference type="STRING" id="187304.B0E33_17780"/>
<name>A0A0M6Y1B1_9HYPH</name>
<dbReference type="EC" id="2.-.-.-" evidence="5"/>
<dbReference type="Gene3D" id="3.20.20.70">
    <property type="entry name" value="Aldolase class I"/>
    <property type="match status" value="1"/>
</dbReference>
<evidence type="ECO:0000313" key="6">
    <source>
        <dbReference type="Proteomes" id="UP000048926"/>
    </source>
</evidence>
<dbReference type="AlphaFoldDB" id="A0A0M6Y1B1"/>
<dbReference type="GO" id="GO:0046872">
    <property type="term" value="F:metal ion binding"/>
    <property type="evidence" value="ECO:0007669"/>
    <property type="project" value="UniProtKB-KW"/>
</dbReference>
<keyword evidence="3" id="KW-0479">Metal-binding</keyword>
<evidence type="ECO:0000313" key="5">
    <source>
        <dbReference type="EMBL" id="CTQ43896.1"/>
    </source>
</evidence>
<keyword evidence="2 5" id="KW-0808">Transferase</keyword>
<proteinExistence type="predicted"/>
<dbReference type="PANTHER" id="PTHR37418">
    <property type="entry name" value="3-KETO-5-AMINOHEXANOATE CLEAVAGE ENZYME-RELATED"/>
    <property type="match status" value="1"/>
</dbReference>
<protein>
    <submittedName>
        <fullName evidence="5">3-keto-5-aminohexanoate cleavage enzyme</fullName>
        <ecNumber evidence="5">2.-.-.-</ecNumber>
    </submittedName>
</protein>
<dbReference type="OrthoDB" id="9805277at2"/>
<reference evidence="6" key="1">
    <citation type="submission" date="2015-07" db="EMBL/GenBank/DDBJ databases">
        <authorList>
            <person name="Rodrigo-Torres Lidia"/>
            <person name="Arahal R.David."/>
        </authorList>
    </citation>
    <scope>NUCLEOTIDE SEQUENCE [LARGE SCALE GENOMIC DNA]</scope>
    <source>
        <strain evidence="6">CECT 4801</strain>
    </source>
</reference>
<accession>A0A0M6Y1B1</accession>